<dbReference type="Proteomes" id="UP000375690">
    <property type="component" value="Unassembled WGS sequence"/>
</dbReference>
<gene>
    <name evidence="1" type="ORF">F3B53_00210</name>
</gene>
<dbReference type="EMBL" id="VWFC01000001">
    <property type="protein sequence ID" value="KAB1331227.1"/>
    <property type="molecule type" value="Genomic_DNA"/>
</dbReference>
<reference evidence="1 2" key="1">
    <citation type="journal article" date="2019" name="Nat. Med.">
        <title>A library of human gut bacterial isolates paired with longitudinal multiomics data enables mechanistic microbiome research.</title>
        <authorList>
            <person name="Poyet M."/>
            <person name="Groussin M."/>
            <person name="Gibbons S.M."/>
            <person name="Avila-Pacheco J."/>
            <person name="Jiang X."/>
            <person name="Kearney S.M."/>
            <person name="Perrotta A.R."/>
            <person name="Berdy B."/>
            <person name="Zhao S."/>
            <person name="Lieberman T.D."/>
            <person name="Swanson P.K."/>
            <person name="Smith M."/>
            <person name="Roesemann S."/>
            <person name="Alexander J.E."/>
            <person name="Rich S.A."/>
            <person name="Livny J."/>
            <person name="Vlamakis H."/>
            <person name="Clish C."/>
            <person name="Bullock K."/>
            <person name="Deik A."/>
            <person name="Scott J."/>
            <person name="Pierce K.A."/>
            <person name="Xavier R.J."/>
            <person name="Alm E.J."/>
        </authorList>
    </citation>
    <scope>NUCLEOTIDE SEQUENCE [LARGE SCALE GENOMIC DNA]</scope>
    <source>
        <strain evidence="1 2">BIOML-A2</strain>
    </source>
</reference>
<sequence>MKGICFIDGDNTYTTLGICIIKGSYDNLVAFPPAKESDDKNDWPEEDGIEIDLSSLTLNTYELSIDFACKDDLGFSGLIAILSDMGYHEFYFPIFDRTYRLRLSSQNSYTIYPGFQVVKITFANDFPRNSDYEYQEPVNSIPMPKGYEIDNRDLSEYSVAILKGSDAEILKAPTVKKNLLQNFKRQDGAIYDGEVVKFQTKEVSLKCLMRAGTIEAFWRNRDALLYDLTKLSAKVDDEGYEYSDAERIFYCDEWSESYPCYYKSCQTNDFMLNNGVWWEFTLKLVFTSFRIGETEFLLSSEAGEFIITEDGEFYIDLN</sequence>
<organism evidence="1 2">
    <name type="scientific">Bacteroides ovatus</name>
    <dbReference type="NCBI Taxonomy" id="28116"/>
    <lineage>
        <taxon>Bacteria</taxon>
        <taxon>Pseudomonadati</taxon>
        <taxon>Bacteroidota</taxon>
        <taxon>Bacteroidia</taxon>
        <taxon>Bacteroidales</taxon>
        <taxon>Bacteroidaceae</taxon>
        <taxon>Bacteroides</taxon>
    </lineage>
</organism>
<name>A0A6A1XPL1_BACOV</name>
<dbReference type="AlphaFoldDB" id="A0A6A1XPL1"/>
<evidence type="ECO:0000313" key="2">
    <source>
        <dbReference type="Proteomes" id="UP000375690"/>
    </source>
</evidence>
<protein>
    <submittedName>
        <fullName evidence="1">Uncharacterized protein</fullName>
    </submittedName>
</protein>
<accession>A0A6A1XPL1</accession>
<dbReference type="RefSeq" id="WP_272196100.1">
    <property type="nucleotide sequence ID" value="NZ_JAQNWP010000001.1"/>
</dbReference>
<evidence type="ECO:0000313" key="1">
    <source>
        <dbReference type="EMBL" id="KAB1331227.1"/>
    </source>
</evidence>
<comment type="caution">
    <text evidence="1">The sequence shown here is derived from an EMBL/GenBank/DDBJ whole genome shotgun (WGS) entry which is preliminary data.</text>
</comment>
<proteinExistence type="predicted"/>